<protein>
    <submittedName>
        <fullName evidence="1">Uncharacterized protein</fullName>
    </submittedName>
</protein>
<evidence type="ECO:0000313" key="1">
    <source>
        <dbReference type="EMBL" id="MFH4982620.1"/>
    </source>
</evidence>
<organism evidence="1 2">
    <name type="scientific">Gnathostoma spinigerum</name>
    <dbReference type="NCBI Taxonomy" id="75299"/>
    <lineage>
        <taxon>Eukaryota</taxon>
        <taxon>Metazoa</taxon>
        <taxon>Ecdysozoa</taxon>
        <taxon>Nematoda</taxon>
        <taxon>Chromadorea</taxon>
        <taxon>Rhabditida</taxon>
        <taxon>Spirurina</taxon>
        <taxon>Gnathostomatomorpha</taxon>
        <taxon>Gnathostomatoidea</taxon>
        <taxon>Gnathostomatidae</taxon>
        <taxon>Gnathostoma</taxon>
    </lineage>
</organism>
<dbReference type="EMBL" id="JBGFUD010009711">
    <property type="protein sequence ID" value="MFH4982620.1"/>
    <property type="molecule type" value="Genomic_DNA"/>
</dbReference>
<gene>
    <name evidence="1" type="ORF">AB6A40_009329</name>
</gene>
<keyword evidence="2" id="KW-1185">Reference proteome</keyword>
<comment type="caution">
    <text evidence="1">The sequence shown here is derived from an EMBL/GenBank/DDBJ whole genome shotgun (WGS) entry which is preliminary data.</text>
</comment>
<reference evidence="1 2" key="1">
    <citation type="submission" date="2024-08" db="EMBL/GenBank/DDBJ databases">
        <title>Gnathostoma spinigerum genome.</title>
        <authorList>
            <person name="Gonzalez-Bertolin B."/>
            <person name="Monzon S."/>
            <person name="Zaballos A."/>
            <person name="Jimenez P."/>
            <person name="Dekumyoy P."/>
            <person name="Varona S."/>
            <person name="Cuesta I."/>
            <person name="Sumanam S."/>
            <person name="Adisakwattana P."/>
            <person name="Gasser R.B."/>
            <person name="Hernandez-Gonzalez A."/>
            <person name="Young N.D."/>
            <person name="Perteguer M.J."/>
        </authorList>
    </citation>
    <scope>NUCLEOTIDE SEQUENCE [LARGE SCALE GENOMIC DNA]</scope>
    <source>
        <strain evidence="1">AL3</strain>
        <tissue evidence="1">Liver</tissue>
    </source>
</reference>
<proteinExistence type="predicted"/>
<evidence type="ECO:0000313" key="2">
    <source>
        <dbReference type="Proteomes" id="UP001608902"/>
    </source>
</evidence>
<name>A0ABD6F1E9_9BILA</name>
<dbReference type="Proteomes" id="UP001608902">
    <property type="component" value="Unassembled WGS sequence"/>
</dbReference>
<dbReference type="AlphaFoldDB" id="A0ABD6F1E9"/>
<accession>A0ABD6F1E9</accession>
<sequence>MNRPSRMTIPRFLSYYFSWKLVSMDDFILPDELDETLADDREIEHVRNYGVNTAETELHQDSEAEVPAHFFDKLDKLIDLYKAKRERITELDQLAKQVW</sequence>